<dbReference type="GO" id="GO:0003677">
    <property type="term" value="F:DNA binding"/>
    <property type="evidence" value="ECO:0007669"/>
    <property type="project" value="InterPro"/>
</dbReference>
<dbReference type="GO" id="GO:0000428">
    <property type="term" value="C:DNA-directed RNA polymerase complex"/>
    <property type="evidence" value="ECO:0007669"/>
    <property type="project" value="UniProtKB-KW"/>
</dbReference>
<evidence type="ECO:0000259" key="7">
    <source>
        <dbReference type="Pfam" id="PF04997"/>
    </source>
</evidence>
<keyword evidence="4" id="KW-0548">Nucleotidyltransferase</keyword>
<protein>
    <recommendedName>
        <fullName evidence="1">DNA-directed RNA polymerase</fullName>
        <ecNumber evidence="1">2.7.7.6</ecNumber>
    </recommendedName>
</protein>
<dbReference type="GO" id="GO:0006351">
    <property type="term" value="P:DNA-templated transcription"/>
    <property type="evidence" value="ECO:0007669"/>
    <property type="project" value="InterPro"/>
</dbReference>
<evidence type="ECO:0000313" key="8">
    <source>
        <dbReference type="EMBL" id="KKW35509.1"/>
    </source>
</evidence>
<dbReference type="Proteomes" id="UP000034290">
    <property type="component" value="Unassembled WGS sequence"/>
</dbReference>
<evidence type="ECO:0000256" key="2">
    <source>
        <dbReference type="ARBA" id="ARBA00022478"/>
    </source>
</evidence>
<evidence type="ECO:0000256" key="6">
    <source>
        <dbReference type="ARBA" id="ARBA00048552"/>
    </source>
</evidence>
<comment type="catalytic activity">
    <reaction evidence="6">
        <text>RNA(n) + a ribonucleoside 5'-triphosphate = RNA(n+1) + diphosphate</text>
        <dbReference type="Rhea" id="RHEA:21248"/>
        <dbReference type="Rhea" id="RHEA-COMP:14527"/>
        <dbReference type="Rhea" id="RHEA-COMP:17342"/>
        <dbReference type="ChEBI" id="CHEBI:33019"/>
        <dbReference type="ChEBI" id="CHEBI:61557"/>
        <dbReference type="ChEBI" id="CHEBI:140395"/>
        <dbReference type="EC" id="2.7.7.6"/>
    </reaction>
</comment>
<keyword evidence="5" id="KW-0804">Transcription</keyword>
<dbReference type="InterPro" id="IPR045867">
    <property type="entry name" value="DNA-dir_RpoC_beta_prime"/>
</dbReference>
<dbReference type="Gene3D" id="4.10.860.120">
    <property type="entry name" value="RNA polymerase II, clamp domain"/>
    <property type="match status" value="1"/>
</dbReference>
<comment type="caution">
    <text evidence="8">The sequence shown here is derived from an EMBL/GenBank/DDBJ whole genome shotgun (WGS) entry which is preliminary data.</text>
</comment>
<gene>
    <name evidence="8" type="ORF">UY81_C0040G0002</name>
</gene>
<dbReference type="SUPFAM" id="SSF64484">
    <property type="entry name" value="beta and beta-prime subunits of DNA dependent RNA-polymerase"/>
    <property type="match status" value="1"/>
</dbReference>
<dbReference type="EC" id="2.7.7.6" evidence="1"/>
<feature type="domain" description="RNA polymerase Rpb1" evidence="7">
    <location>
        <begin position="7"/>
        <end position="170"/>
    </location>
</feature>
<proteinExistence type="predicted"/>
<evidence type="ECO:0000256" key="1">
    <source>
        <dbReference type="ARBA" id="ARBA00012418"/>
    </source>
</evidence>
<dbReference type="Pfam" id="PF04997">
    <property type="entry name" value="RNA_pol_Rpb1_1"/>
    <property type="match status" value="1"/>
</dbReference>
<dbReference type="AlphaFoldDB" id="A0A0G2ARU7"/>
<keyword evidence="2 8" id="KW-0240">DNA-directed RNA polymerase</keyword>
<name>A0A0G2ARU7_9BACT</name>
<dbReference type="EMBL" id="LCRM01000040">
    <property type="protein sequence ID" value="KKW35509.1"/>
    <property type="molecule type" value="Genomic_DNA"/>
</dbReference>
<accession>A0A0G2ARU7</accession>
<dbReference type="PATRIC" id="fig|1618650.3.peg.403"/>
<organism evidence="8 9">
    <name type="scientific">Candidatus Giovannonibacteria bacterium GW2011_GWA2_53_7</name>
    <dbReference type="NCBI Taxonomy" id="1618650"/>
    <lineage>
        <taxon>Bacteria</taxon>
        <taxon>Candidatus Giovannoniibacteriota</taxon>
    </lineage>
</organism>
<evidence type="ECO:0000256" key="4">
    <source>
        <dbReference type="ARBA" id="ARBA00022695"/>
    </source>
</evidence>
<evidence type="ECO:0000256" key="5">
    <source>
        <dbReference type="ARBA" id="ARBA00023163"/>
    </source>
</evidence>
<dbReference type="InterPro" id="IPR044893">
    <property type="entry name" value="RNA_pol_Rpb1_clamp_domain"/>
</dbReference>
<reference evidence="8 9" key="1">
    <citation type="journal article" date="2015" name="Nature">
        <title>rRNA introns, odd ribosomes, and small enigmatic genomes across a large radiation of phyla.</title>
        <authorList>
            <person name="Brown C.T."/>
            <person name="Hug L.A."/>
            <person name="Thomas B.C."/>
            <person name="Sharon I."/>
            <person name="Castelle C.J."/>
            <person name="Singh A."/>
            <person name="Wilkins M.J."/>
            <person name="Williams K.H."/>
            <person name="Banfield J.F."/>
        </authorList>
    </citation>
    <scope>NUCLEOTIDE SEQUENCE [LARGE SCALE GENOMIC DNA]</scope>
</reference>
<dbReference type="PANTHER" id="PTHR19376:SF54">
    <property type="entry name" value="DNA-DIRECTED RNA POLYMERASE SUBUNIT BETA"/>
    <property type="match status" value="1"/>
</dbReference>
<dbReference type="PANTHER" id="PTHR19376">
    <property type="entry name" value="DNA-DIRECTED RNA POLYMERASE"/>
    <property type="match status" value="1"/>
</dbReference>
<sequence length="206" mass="23421">MNNPSTDFNAIGIKLASPARIKEWSHGEVTKPETINYRTQRSERGGLFDERIFGPEKDFECYCGKYKGIRYKGIICEKCGVEITRAIVRRERMGHIELAAPVSHIWFLRGIPSRIGLLLNLPVAELEKVIYFAAYVVTSVNQSEKENLLKQLDQEYKSKVKSLEAKGAKDKMKELLTAAKKEIDGIAVGLILAKHTCRQPSRRREQ</sequence>
<evidence type="ECO:0000256" key="3">
    <source>
        <dbReference type="ARBA" id="ARBA00022679"/>
    </source>
</evidence>
<dbReference type="GO" id="GO:0003899">
    <property type="term" value="F:DNA-directed RNA polymerase activity"/>
    <property type="evidence" value="ECO:0007669"/>
    <property type="project" value="UniProtKB-EC"/>
</dbReference>
<evidence type="ECO:0000313" key="9">
    <source>
        <dbReference type="Proteomes" id="UP000034290"/>
    </source>
</evidence>
<dbReference type="InterPro" id="IPR007080">
    <property type="entry name" value="RNA_pol_Rpb1_1"/>
</dbReference>
<keyword evidence="3" id="KW-0808">Transferase</keyword>